<dbReference type="RefSeq" id="WP_098500306.1">
    <property type="nucleotide sequence ID" value="NZ_NUXC01000026.1"/>
</dbReference>
<dbReference type="EMBL" id="NVDG01000041">
    <property type="protein sequence ID" value="PFU39298.1"/>
    <property type="molecule type" value="Genomic_DNA"/>
</dbReference>
<feature type="region of interest" description="Disordered" evidence="1">
    <location>
        <begin position="37"/>
        <end position="59"/>
    </location>
</feature>
<evidence type="ECO:0000313" key="2">
    <source>
        <dbReference type="EMBL" id="PFU39298.1"/>
    </source>
</evidence>
<protein>
    <submittedName>
        <fullName evidence="2">Uncharacterized protein</fullName>
    </submittedName>
</protein>
<comment type="caution">
    <text evidence="2">The sequence shown here is derived from an EMBL/GenBank/DDBJ whole genome shotgun (WGS) entry which is preliminary data.</text>
</comment>
<proteinExistence type="predicted"/>
<evidence type="ECO:0000313" key="3">
    <source>
        <dbReference type="Proteomes" id="UP000224076"/>
    </source>
</evidence>
<feature type="compositionally biased region" description="Basic and acidic residues" evidence="1">
    <location>
        <begin position="37"/>
        <end position="51"/>
    </location>
</feature>
<gene>
    <name evidence="2" type="ORF">COK86_22780</name>
</gene>
<name>A0A2B0TSK0_BACCE</name>
<organism evidence="2 3">
    <name type="scientific">Bacillus cereus</name>
    <dbReference type="NCBI Taxonomy" id="1396"/>
    <lineage>
        <taxon>Bacteria</taxon>
        <taxon>Bacillati</taxon>
        <taxon>Bacillota</taxon>
        <taxon>Bacilli</taxon>
        <taxon>Bacillales</taxon>
        <taxon>Bacillaceae</taxon>
        <taxon>Bacillus</taxon>
        <taxon>Bacillus cereus group</taxon>
    </lineage>
</organism>
<reference evidence="2 3" key="1">
    <citation type="submission" date="2017-09" db="EMBL/GenBank/DDBJ databases">
        <title>Large-scale bioinformatics analysis of Bacillus genomes uncovers conserved roles of natural products in bacterial physiology.</title>
        <authorList>
            <consortium name="Agbiome Team Llc"/>
            <person name="Bleich R.M."/>
            <person name="Grubbs K.J."/>
            <person name="Santa Maria K.C."/>
            <person name="Allen S.E."/>
            <person name="Farag S."/>
            <person name="Shank E.A."/>
            <person name="Bowers A."/>
        </authorList>
    </citation>
    <scope>NUCLEOTIDE SEQUENCE [LARGE SCALE GENOMIC DNA]</scope>
    <source>
        <strain evidence="2 3">AFS061806</strain>
    </source>
</reference>
<accession>A0A2B0TSK0</accession>
<dbReference type="Proteomes" id="UP000224076">
    <property type="component" value="Unassembled WGS sequence"/>
</dbReference>
<evidence type="ECO:0000256" key="1">
    <source>
        <dbReference type="SAM" id="MobiDB-lite"/>
    </source>
</evidence>
<dbReference type="AlphaFoldDB" id="A0A2B0TSK0"/>
<sequence length="59" mass="6792">MLPQSNGICLETVEYKEVLEILSKFSTEELIEALKQKEDVQAHETTDDTPGRRVKLSNW</sequence>